<dbReference type="InterPro" id="IPR015896">
    <property type="entry name" value="4pyrrol_synth_GluRdtase_dimer"/>
</dbReference>
<evidence type="ECO:0000256" key="13">
    <source>
        <dbReference type="RuleBase" id="RU000584"/>
    </source>
</evidence>
<keyword evidence="5 8" id="KW-0560">Oxidoreductase</keyword>
<feature type="binding site" evidence="8 10">
    <location>
        <position position="111"/>
    </location>
    <ligand>
        <name>substrate</name>
    </ligand>
</feature>
<dbReference type="RefSeq" id="WP_154809452.1">
    <property type="nucleotide sequence ID" value="NZ_VIAQ01000012.1"/>
</dbReference>
<dbReference type="InterPro" id="IPR000343">
    <property type="entry name" value="4pyrrol_synth_GluRdtase"/>
</dbReference>
<dbReference type="InterPro" id="IPR036453">
    <property type="entry name" value="GluRdtase_dimer_dom_sf"/>
</dbReference>
<dbReference type="InterPro" id="IPR036291">
    <property type="entry name" value="NAD(P)-bd_dom_sf"/>
</dbReference>
<gene>
    <name evidence="8" type="primary">hemA</name>
    <name evidence="17" type="ORF">FKV42_06645</name>
</gene>
<accession>A0A7Z8KPC0</accession>
<evidence type="ECO:0000256" key="2">
    <source>
        <dbReference type="ARBA" id="ARBA00005916"/>
    </source>
</evidence>
<dbReference type="GO" id="GO:0050661">
    <property type="term" value="F:NADP binding"/>
    <property type="evidence" value="ECO:0007669"/>
    <property type="project" value="InterPro"/>
</dbReference>
<dbReference type="HAMAP" id="MF_00087">
    <property type="entry name" value="Glu_tRNA_reductase"/>
    <property type="match status" value="1"/>
</dbReference>
<dbReference type="SUPFAM" id="SSF51735">
    <property type="entry name" value="NAD(P)-binding Rossmann-fold domains"/>
    <property type="match status" value="1"/>
</dbReference>
<feature type="binding site" evidence="8 11">
    <location>
        <begin position="180"/>
        <end position="185"/>
    </location>
    <ligand>
        <name>NADP(+)</name>
        <dbReference type="ChEBI" id="CHEBI:58349"/>
    </ligand>
</feature>
<evidence type="ECO:0000259" key="14">
    <source>
        <dbReference type="Pfam" id="PF00745"/>
    </source>
</evidence>
<dbReference type="InterPro" id="IPR006151">
    <property type="entry name" value="Shikm_DH/Glu-tRNA_Rdtase"/>
</dbReference>
<comment type="subunit">
    <text evidence="8">Homodimer.</text>
</comment>
<feature type="binding site" evidence="8 10">
    <location>
        <begin position="105"/>
        <end position="107"/>
    </location>
    <ligand>
        <name>substrate</name>
    </ligand>
</feature>
<keyword evidence="4 8" id="KW-0521">NADP</keyword>
<evidence type="ECO:0000256" key="1">
    <source>
        <dbReference type="ARBA" id="ARBA00005059"/>
    </source>
</evidence>
<feature type="binding site" evidence="8 10">
    <location>
        <position position="100"/>
    </location>
    <ligand>
        <name>substrate</name>
    </ligand>
</feature>
<dbReference type="InterPro" id="IPR036343">
    <property type="entry name" value="GluRdtase_N_sf"/>
</dbReference>
<feature type="domain" description="Tetrapyrrole biosynthesis glutamyl-tRNA reductase dimerisation" evidence="14">
    <location>
        <begin position="310"/>
        <end position="409"/>
    </location>
</feature>
<dbReference type="GO" id="GO:0019353">
    <property type="term" value="P:protoporphyrinogen IX biosynthetic process from glutamate"/>
    <property type="evidence" value="ECO:0007669"/>
    <property type="project" value="TreeGrafter"/>
</dbReference>
<evidence type="ECO:0000256" key="9">
    <source>
        <dbReference type="PIRSR" id="PIRSR000445-1"/>
    </source>
</evidence>
<evidence type="ECO:0000256" key="5">
    <source>
        <dbReference type="ARBA" id="ARBA00023002"/>
    </source>
</evidence>
<reference evidence="17 18" key="1">
    <citation type="submission" date="2019-06" db="EMBL/GenBank/DDBJ databases">
        <title>Draft genome sequence of Methanolobus vulcani B1d.</title>
        <authorList>
            <person name="Creighbaum A.J."/>
            <person name="Ticak T."/>
            <person name="Hariraju D."/>
            <person name="Arivett B.A."/>
            <person name="Ferguson D.J.Jr."/>
        </authorList>
    </citation>
    <scope>NUCLEOTIDE SEQUENCE [LARGE SCALE GENOMIC DNA]</scope>
    <source>
        <strain evidence="17 18">B1d</strain>
    </source>
</reference>
<dbReference type="Pfam" id="PF01488">
    <property type="entry name" value="Shikimate_DH"/>
    <property type="match status" value="1"/>
</dbReference>
<dbReference type="SUPFAM" id="SSF69075">
    <property type="entry name" value="Glutamyl tRNA-reductase dimerization domain"/>
    <property type="match status" value="1"/>
</dbReference>
<dbReference type="EC" id="1.2.1.70" evidence="3 8"/>
<dbReference type="PROSITE" id="PS00747">
    <property type="entry name" value="GLUTR"/>
    <property type="match status" value="1"/>
</dbReference>
<comment type="pathway">
    <text evidence="1 8 13">Porphyrin-containing compound metabolism; protoporphyrin-IX biosynthesis; 5-aminolevulinate from L-glutamyl-tRNA(Glu): step 1/2.</text>
</comment>
<evidence type="ECO:0000256" key="4">
    <source>
        <dbReference type="ARBA" id="ARBA00022857"/>
    </source>
</evidence>
<dbReference type="Gene3D" id="3.40.50.720">
    <property type="entry name" value="NAD(P)-binding Rossmann-like Domain"/>
    <property type="match status" value="1"/>
</dbReference>
<dbReference type="Pfam" id="PF05201">
    <property type="entry name" value="GlutR_N"/>
    <property type="match status" value="1"/>
</dbReference>
<evidence type="ECO:0000256" key="8">
    <source>
        <dbReference type="HAMAP-Rule" id="MF_00087"/>
    </source>
</evidence>
<feature type="binding site" evidence="8 10">
    <location>
        <begin position="48"/>
        <end position="51"/>
    </location>
    <ligand>
        <name>substrate</name>
    </ligand>
</feature>
<evidence type="ECO:0000256" key="3">
    <source>
        <dbReference type="ARBA" id="ARBA00012970"/>
    </source>
</evidence>
<evidence type="ECO:0000313" key="17">
    <source>
        <dbReference type="EMBL" id="TQD26416.1"/>
    </source>
</evidence>
<dbReference type="CDD" id="cd05213">
    <property type="entry name" value="NAD_bind_Glutamyl_tRNA_reduct"/>
    <property type="match status" value="1"/>
</dbReference>
<dbReference type="UniPathway" id="UPA00251">
    <property type="reaction ID" value="UER00316"/>
</dbReference>
<protein>
    <recommendedName>
        <fullName evidence="3 8">Glutamyl-tRNA reductase</fullName>
        <shortName evidence="8">GluTR</shortName>
        <ecNumber evidence="3 8">1.2.1.70</ecNumber>
    </recommendedName>
</protein>
<evidence type="ECO:0000256" key="10">
    <source>
        <dbReference type="PIRSR" id="PIRSR000445-2"/>
    </source>
</evidence>
<feature type="domain" description="Glutamyl-tRNA reductase N-terminal" evidence="16">
    <location>
        <begin position="9"/>
        <end position="147"/>
    </location>
</feature>
<comment type="catalytic activity">
    <reaction evidence="7 8 13">
        <text>(S)-4-amino-5-oxopentanoate + tRNA(Glu) + NADP(+) = L-glutamyl-tRNA(Glu) + NADPH + H(+)</text>
        <dbReference type="Rhea" id="RHEA:12344"/>
        <dbReference type="Rhea" id="RHEA-COMP:9663"/>
        <dbReference type="Rhea" id="RHEA-COMP:9680"/>
        <dbReference type="ChEBI" id="CHEBI:15378"/>
        <dbReference type="ChEBI" id="CHEBI:57501"/>
        <dbReference type="ChEBI" id="CHEBI:57783"/>
        <dbReference type="ChEBI" id="CHEBI:58349"/>
        <dbReference type="ChEBI" id="CHEBI:78442"/>
        <dbReference type="ChEBI" id="CHEBI:78520"/>
        <dbReference type="EC" id="1.2.1.70"/>
    </reaction>
</comment>
<evidence type="ECO:0000259" key="15">
    <source>
        <dbReference type="Pfam" id="PF01488"/>
    </source>
</evidence>
<feature type="site" description="Important for activity" evidence="8 12">
    <location>
        <position position="90"/>
    </location>
</feature>
<evidence type="ECO:0000256" key="7">
    <source>
        <dbReference type="ARBA" id="ARBA00047464"/>
    </source>
</evidence>
<comment type="caution">
    <text evidence="17">The sequence shown here is derived from an EMBL/GenBank/DDBJ whole genome shotgun (WGS) entry which is preliminary data.</text>
</comment>
<dbReference type="EMBL" id="VIAQ01000012">
    <property type="protein sequence ID" value="TQD26416.1"/>
    <property type="molecule type" value="Genomic_DNA"/>
</dbReference>
<dbReference type="Pfam" id="PF00745">
    <property type="entry name" value="GlutR_dimer"/>
    <property type="match status" value="1"/>
</dbReference>
<dbReference type="Proteomes" id="UP000319335">
    <property type="component" value="Unassembled WGS sequence"/>
</dbReference>
<dbReference type="AlphaFoldDB" id="A0A7Z8KPC0"/>
<keyword evidence="18" id="KW-1185">Reference proteome</keyword>
<comment type="similarity">
    <text evidence="2 8 13">Belongs to the glutamyl-tRNA reductase family.</text>
</comment>
<evidence type="ECO:0000313" key="18">
    <source>
        <dbReference type="Proteomes" id="UP000319335"/>
    </source>
</evidence>
<dbReference type="OrthoDB" id="4562at2157"/>
<comment type="function">
    <text evidence="8">Catalyzes the NADPH-dependent reduction of glutamyl-tRNA(Glu) to glutamate 1-semialdehyde (GSA).</text>
</comment>
<dbReference type="FunFam" id="3.40.50.720:FF:000031">
    <property type="entry name" value="Glutamyl-tRNA reductase"/>
    <property type="match status" value="1"/>
</dbReference>
<evidence type="ECO:0000256" key="6">
    <source>
        <dbReference type="ARBA" id="ARBA00023244"/>
    </source>
</evidence>
<dbReference type="InterPro" id="IPR015895">
    <property type="entry name" value="4pyrrol_synth_GluRdtase_N"/>
</dbReference>
<dbReference type="PANTHER" id="PTHR43013">
    <property type="entry name" value="GLUTAMYL-TRNA REDUCTASE"/>
    <property type="match status" value="1"/>
</dbReference>
<dbReference type="InterPro" id="IPR018214">
    <property type="entry name" value="GluRdtase_CS"/>
</dbReference>
<name>A0A7Z8KPC0_9EURY</name>
<feature type="domain" description="Quinate/shikimate 5-dehydrogenase/glutamyl-tRNA reductase" evidence="15">
    <location>
        <begin position="162"/>
        <end position="295"/>
    </location>
</feature>
<comment type="miscellaneous">
    <text evidence="8">During catalysis, the active site Cys acts as a nucleophile attacking the alpha-carbonyl group of tRNA-bound glutamate with the formation of a thioester intermediate between enzyme and glutamate, and the concomitant release of tRNA(Glu). The thioester intermediate is finally reduced by direct hydride transfer from NADPH, to form the product GSA.</text>
</comment>
<dbReference type="PIRSF" id="PIRSF000445">
    <property type="entry name" value="4pyrrol_synth_GluRdtase"/>
    <property type="match status" value="1"/>
</dbReference>
<dbReference type="Gene3D" id="3.30.460.30">
    <property type="entry name" value="Glutamyl-tRNA reductase, N-terminal domain"/>
    <property type="match status" value="1"/>
</dbReference>
<dbReference type="NCBIfam" id="TIGR01035">
    <property type="entry name" value="hemA"/>
    <property type="match status" value="1"/>
</dbReference>
<keyword evidence="6 8" id="KW-0627">Porphyrin biosynthesis</keyword>
<sequence length="430" mass="48459">MTEITSMVITHSKATVEEIEEAWEGDIEKMLKDLHSIDHVCECVVLKTCNRVEIYVVSPKGSTVLFQFAKKMGLSSNIIDFFEHEESIMHLLRLACGLESMIIGEDQILGQIKDLYLIAKKTGTTGKMLDTAFGKAIQVGKRVRTETEINRGALSIASASVDLAEDTVGDLKNKMVLVIGTGEMGTLVTRALSHREIELMYIANRTYETAKNLADEMGGHAVHFDQIDENLRRADVVISATGAPHYVLKYEQIEKAMSFREKELLLIDIANPRDIDPSIDKIPHVTLYNIDNLRVINEKNLELRMEEAKKAQSIIGEEFDLLIKQYKRQRADTLVSELYAQSYKLRVNEKDKAITKLSAYHTIGDTEKQIIEDLTHSIINKMLAEPTKMIRYAAEIGNDELLESVARVFIANRSNIKEKNELVKCSPSAE</sequence>
<dbReference type="GO" id="GO:0008883">
    <property type="term" value="F:glutamyl-tRNA reductase activity"/>
    <property type="evidence" value="ECO:0007669"/>
    <property type="project" value="UniProtKB-UniRule"/>
</dbReference>
<dbReference type="SUPFAM" id="SSF69742">
    <property type="entry name" value="Glutamyl tRNA-reductase catalytic, N-terminal domain"/>
    <property type="match status" value="1"/>
</dbReference>
<evidence type="ECO:0000259" key="16">
    <source>
        <dbReference type="Pfam" id="PF05201"/>
    </source>
</evidence>
<dbReference type="FunFam" id="3.30.460.30:FF:000001">
    <property type="entry name" value="Glutamyl-tRNA reductase"/>
    <property type="match status" value="1"/>
</dbReference>
<organism evidence="17 18">
    <name type="scientific">Methanolobus vulcani</name>
    <dbReference type="NCBI Taxonomy" id="38026"/>
    <lineage>
        <taxon>Archaea</taxon>
        <taxon>Methanobacteriati</taxon>
        <taxon>Methanobacteriota</taxon>
        <taxon>Stenosarchaea group</taxon>
        <taxon>Methanomicrobia</taxon>
        <taxon>Methanosarcinales</taxon>
        <taxon>Methanosarcinaceae</taxon>
        <taxon>Methanolobus</taxon>
    </lineage>
</organism>
<evidence type="ECO:0000256" key="12">
    <source>
        <dbReference type="PIRSR" id="PIRSR000445-4"/>
    </source>
</evidence>
<evidence type="ECO:0000256" key="11">
    <source>
        <dbReference type="PIRSR" id="PIRSR000445-3"/>
    </source>
</evidence>
<comment type="domain">
    <text evidence="8">Possesses an unusual extended V-shaped dimeric structure with each monomer consisting of three distinct domains arranged along a curved 'spinal' alpha-helix. The N-terminal catalytic domain specifically recognizes the glutamate moiety of the substrate. The second domain is the NADPH-binding domain, and the third C-terminal domain is responsible for dimerization.</text>
</comment>
<feature type="active site" description="Nucleophile" evidence="8 9">
    <location>
        <position position="49"/>
    </location>
</feature>
<dbReference type="PANTHER" id="PTHR43013:SF1">
    <property type="entry name" value="GLUTAMYL-TRNA REDUCTASE"/>
    <property type="match status" value="1"/>
</dbReference>
<proteinExistence type="inferred from homology"/>